<dbReference type="AlphaFoldDB" id="A0A3Q2CJT3"/>
<evidence type="ECO:0000259" key="3">
    <source>
        <dbReference type="PROSITE" id="PS50050"/>
    </source>
</evidence>
<dbReference type="FunFam" id="2.10.50.10:FF:000007">
    <property type="entry name" value="TNF receptor superfamily member 14"/>
    <property type="match status" value="1"/>
</dbReference>
<feature type="repeat" description="TNFR-Cys" evidence="1">
    <location>
        <begin position="29"/>
        <end position="63"/>
    </location>
</feature>
<evidence type="ECO:0000313" key="5">
    <source>
        <dbReference type="Proteomes" id="UP000265020"/>
    </source>
</evidence>
<dbReference type="GO" id="GO:0050829">
    <property type="term" value="P:defense response to Gram-negative bacterium"/>
    <property type="evidence" value="ECO:0007669"/>
    <property type="project" value="TreeGrafter"/>
</dbReference>
<dbReference type="Ensembl" id="ENSCVAT00000006447.1">
    <property type="protein sequence ID" value="ENSCVAP00000005581.1"/>
    <property type="gene ID" value="ENSCVAG00000006989.1"/>
</dbReference>
<dbReference type="PANTHER" id="PTHR46838">
    <property type="entry name" value="TUMOR NECROSIS FACTOR RECEPTOR SUPERFAMILY MEMBER 14"/>
    <property type="match status" value="1"/>
</dbReference>
<dbReference type="GO" id="GO:0009897">
    <property type="term" value="C:external side of plasma membrane"/>
    <property type="evidence" value="ECO:0007669"/>
    <property type="project" value="TreeGrafter"/>
</dbReference>
<dbReference type="GeneTree" id="ENSGT01040000244715"/>
<reference evidence="4" key="2">
    <citation type="submission" date="2025-09" db="UniProtKB">
        <authorList>
            <consortium name="Ensembl"/>
        </authorList>
    </citation>
    <scope>IDENTIFICATION</scope>
</reference>
<name>A0A3Q2CJT3_CYPVA</name>
<protein>
    <recommendedName>
        <fullName evidence="3">TNFR-Cys domain-containing protein</fullName>
    </recommendedName>
</protein>
<comment type="caution">
    <text evidence="1">Lacks conserved residue(s) required for the propagation of feature annotation.</text>
</comment>
<dbReference type="PANTHER" id="PTHR46838:SF1">
    <property type="entry name" value="TUMOR NECROSIS FACTOR RECEPTOR SUPERFAMILY MEMBER 14"/>
    <property type="match status" value="1"/>
</dbReference>
<proteinExistence type="predicted"/>
<organism evidence="4 5">
    <name type="scientific">Cyprinodon variegatus</name>
    <name type="common">Sheepshead minnow</name>
    <dbReference type="NCBI Taxonomy" id="28743"/>
    <lineage>
        <taxon>Eukaryota</taxon>
        <taxon>Metazoa</taxon>
        <taxon>Chordata</taxon>
        <taxon>Craniata</taxon>
        <taxon>Vertebrata</taxon>
        <taxon>Euteleostomi</taxon>
        <taxon>Actinopterygii</taxon>
        <taxon>Neopterygii</taxon>
        <taxon>Teleostei</taxon>
        <taxon>Neoteleostei</taxon>
        <taxon>Acanthomorphata</taxon>
        <taxon>Ovalentaria</taxon>
        <taxon>Atherinomorphae</taxon>
        <taxon>Cyprinodontiformes</taxon>
        <taxon>Cyprinodontidae</taxon>
        <taxon>Cyprinodon</taxon>
    </lineage>
</organism>
<dbReference type="PROSITE" id="PS50050">
    <property type="entry name" value="TNFR_NGFR_2"/>
    <property type="match status" value="1"/>
</dbReference>
<evidence type="ECO:0000256" key="2">
    <source>
        <dbReference type="SAM" id="SignalP"/>
    </source>
</evidence>
<feature type="disulfide bond" evidence="1">
    <location>
        <begin position="45"/>
        <end position="63"/>
    </location>
</feature>
<reference evidence="4" key="1">
    <citation type="submission" date="2025-08" db="UniProtKB">
        <authorList>
            <consortium name="Ensembl"/>
        </authorList>
    </citation>
    <scope>IDENTIFICATION</scope>
</reference>
<keyword evidence="1" id="KW-1015">Disulfide bond</keyword>
<dbReference type="GO" id="GO:0050830">
    <property type="term" value="P:defense response to Gram-positive bacterium"/>
    <property type="evidence" value="ECO:0007669"/>
    <property type="project" value="TreeGrafter"/>
</dbReference>
<dbReference type="Gene3D" id="2.10.50.10">
    <property type="entry name" value="Tumor Necrosis Factor Receptor, subunit A, domain 2"/>
    <property type="match status" value="1"/>
</dbReference>
<keyword evidence="5" id="KW-1185">Reference proteome</keyword>
<dbReference type="InterPro" id="IPR001368">
    <property type="entry name" value="TNFR/NGFR_Cys_rich_reg"/>
</dbReference>
<dbReference type="GO" id="GO:2000406">
    <property type="term" value="P:positive regulation of T cell migration"/>
    <property type="evidence" value="ECO:0007669"/>
    <property type="project" value="TreeGrafter"/>
</dbReference>
<keyword evidence="2" id="KW-0732">Signal</keyword>
<feature type="signal peptide" evidence="2">
    <location>
        <begin position="1"/>
        <end position="17"/>
    </location>
</feature>
<accession>A0A3Q2CJT3</accession>
<evidence type="ECO:0000313" key="4">
    <source>
        <dbReference type="Ensembl" id="ENSCVAP00000005581.1"/>
    </source>
</evidence>
<evidence type="ECO:0000256" key="1">
    <source>
        <dbReference type="PROSITE-ProRule" id="PRU00206"/>
    </source>
</evidence>
<feature type="domain" description="TNFR-Cys" evidence="3">
    <location>
        <begin position="29"/>
        <end position="63"/>
    </location>
</feature>
<dbReference type="SUPFAM" id="SSF57586">
    <property type="entry name" value="TNF receptor-like"/>
    <property type="match status" value="1"/>
</dbReference>
<sequence length="102" mass="11055">MVPVCFTFLIWIFGSLPLLPVASRVQTITCHQAEYSVGDICCPMCSPGNRVKTDCTELRTTSCQPCSAGTHIDVPNGLKRCSPCSTCDKEGVCHNASSWTLK</sequence>
<feature type="disulfide bond" evidence="1">
    <location>
        <begin position="42"/>
        <end position="55"/>
    </location>
</feature>
<dbReference type="STRING" id="28743.ENSCVAP00000005581"/>
<feature type="chain" id="PRO_5018601610" description="TNFR-Cys domain-containing protein" evidence="2">
    <location>
        <begin position="18"/>
        <end position="102"/>
    </location>
</feature>
<dbReference type="GO" id="GO:0002720">
    <property type="term" value="P:positive regulation of cytokine production involved in immune response"/>
    <property type="evidence" value="ECO:0007669"/>
    <property type="project" value="TreeGrafter"/>
</dbReference>
<dbReference type="GO" id="GO:0046642">
    <property type="term" value="P:negative regulation of alpha-beta T cell proliferation"/>
    <property type="evidence" value="ECO:0007669"/>
    <property type="project" value="TreeGrafter"/>
</dbReference>
<dbReference type="Proteomes" id="UP000265020">
    <property type="component" value="Unassembled WGS sequence"/>
</dbReference>